<keyword evidence="1" id="KW-0472">Membrane</keyword>
<protein>
    <submittedName>
        <fullName evidence="3">Lysostaphin resistance A-like protein</fullName>
    </submittedName>
</protein>
<dbReference type="Proteomes" id="UP001570511">
    <property type="component" value="Unassembled WGS sequence"/>
</dbReference>
<keyword evidence="4" id="KW-1185">Reference proteome</keyword>
<evidence type="ECO:0000256" key="1">
    <source>
        <dbReference type="SAM" id="Phobius"/>
    </source>
</evidence>
<feature type="domain" description="CAAX prenyl protease 2/Lysostaphin resistance protein A-like" evidence="2">
    <location>
        <begin position="151"/>
        <end position="254"/>
    </location>
</feature>
<proteinExistence type="predicted"/>
<reference evidence="3 4" key="1">
    <citation type="submission" date="2024-08" db="EMBL/GenBank/DDBJ databases">
        <title>Halobellus sp. MBLA0158 whole genome sequence.</title>
        <authorList>
            <person name="Hwang C.Y."/>
            <person name="Cho E.-S."/>
            <person name="Seo M.-J."/>
        </authorList>
    </citation>
    <scope>NUCLEOTIDE SEQUENCE [LARGE SCALE GENOMIC DNA]</scope>
    <source>
        <strain evidence="3 4">MBLA0158</strain>
    </source>
</reference>
<feature type="transmembrane region" description="Helical" evidence="1">
    <location>
        <begin position="218"/>
        <end position="237"/>
    </location>
</feature>
<feature type="transmembrane region" description="Helical" evidence="1">
    <location>
        <begin position="147"/>
        <end position="171"/>
    </location>
</feature>
<dbReference type="GO" id="GO:0004175">
    <property type="term" value="F:endopeptidase activity"/>
    <property type="evidence" value="ECO:0007669"/>
    <property type="project" value="UniProtKB-ARBA"/>
</dbReference>
<feature type="transmembrane region" description="Helical" evidence="1">
    <location>
        <begin position="106"/>
        <end position="127"/>
    </location>
</feature>
<organism evidence="3 4">
    <name type="scientific">Halobellus rubicundus</name>
    <dbReference type="NCBI Taxonomy" id="2996466"/>
    <lineage>
        <taxon>Archaea</taxon>
        <taxon>Methanobacteriati</taxon>
        <taxon>Methanobacteriota</taxon>
        <taxon>Stenosarchaea group</taxon>
        <taxon>Halobacteria</taxon>
        <taxon>Halobacteriales</taxon>
        <taxon>Haloferacaceae</taxon>
        <taxon>Halobellus</taxon>
    </lineage>
</organism>
<gene>
    <name evidence="3" type="ORF">OS889_09300</name>
</gene>
<dbReference type="InterPro" id="IPR003675">
    <property type="entry name" value="Rce1/LyrA-like_dom"/>
</dbReference>
<keyword evidence="1" id="KW-1133">Transmembrane helix</keyword>
<dbReference type="GO" id="GO:0080120">
    <property type="term" value="P:CAAX-box protein maturation"/>
    <property type="evidence" value="ECO:0007669"/>
    <property type="project" value="UniProtKB-ARBA"/>
</dbReference>
<comment type="caution">
    <text evidence="3">The sequence shown here is derived from an EMBL/GenBank/DDBJ whole genome shotgun (WGS) entry which is preliminary data.</text>
</comment>
<feature type="transmembrane region" description="Helical" evidence="1">
    <location>
        <begin position="249"/>
        <end position="274"/>
    </location>
</feature>
<dbReference type="EMBL" id="JBGNYA010000001">
    <property type="protein sequence ID" value="MFA1611199.1"/>
    <property type="molecule type" value="Genomic_DNA"/>
</dbReference>
<dbReference type="PANTHER" id="PTHR39430">
    <property type="entry name" value="MEMBRANE-ASSOCIATED PROTEASE-RELATED"/>
    <property type="match status" value="1"/>
</dbReference>
<dbReference type="PANTHER" id="PTHR39430:SF1">
    <property type="entry name" value="PROTEASE"/>
    <property type="match status" value="1"/>
</dbReference>
<evidence type="ECO:0000259" key="2">
    <source>
        <dbReference type="Pfam" id="PF02517"/>
    </source>
</evidence>
<dbReference type="RefSeq" id="WP_372389313.1">
    <property type="nucleotide sequence ID" value="NZ_JBGNYA010000001.1"/>
</dbReference>
<keyword evidence="1" id="KW-0812">Transmembrane</keyword>
<accession>A0ABD5MC14</accession>
<feature type="transmembrane region" description="Helical" evidence="1">
    <location>
        <begin position="192"/>
        <end position="212"/>
    </location>
</feature>
<feature type="transmembrane region" description="Helical" evidence="1">
    <location>
        <begin position="21"/>
        <end position="44"/>
    </location>
</feature>
<dbReference type="AlphaFoldDB" id="A0ABD5MC14"/>
<evidence type="ECO:0000313" key="4">
    <source>
        <dbReference type="Proteomes" id="UP001570511"/>
    </source>
</evidence>
<evidence type="ECO:0000313" key="3">
    <source>
        <dbReference type="EMBL" id="MFA1611199.1"/>
    </source>
</evidence>
<name>A0ABD5MC14_9EURY</name>
<sequence>MRPRVRRVLWNDDARRPRLPWRIAALVLTIVLLGYLGTLVFAAATSGSIRAVLGPVASTEQSAVAIRNVASLAAQTLVIAGAVVLVGRFVDRRRLRDFGIRTDRAWWLDLGFGLALGALLMTLVFLFELSVGWVAVRDRFVVARAGFAFWPWFAWGLLTFVAVGVYEELLFRGYLLTNLAEGFRWFDRISPIGAVGLATLATSLLFGVAHAANPNASVASVLGIVLGAVMLAAGYVLTGELAIPIGLHITWNFFQGVVYGFPVSGTGGGVSLIAVEQSGPRLFTGGAFGPEAGLVGVGAILLGTALTAGWVQWRYGRLEIDASVAEPELRRAPTDGDAPAE</sequence>
<feature type="transmembrane region" description="Helical" evidence="1">
    <location>
        <begin position="64"/>
        <end position="86"/>
    </location>
</feature>
<feature type="transmembrane region" description="Helical" evidence="1">
    <location>
        <begin position="294"/>
        <end position="313"/>
    </location>
</feature>
<dbReference type="Pfam" id="PF02517">
    <property type="entry name" value="Rce1-like"/>
    <property type="match status" value="1"/>
</dbReference>